<feature type="compositionally biased region" description="Basic residues" evidence="1">
    <location>
        <begin position="76"/>
        <end position="87"/>
    </location>
</feature>
<feature type="compositionally biased region" description="Basic and acidic residues" evidence="1">
    <location>
        <begin position="88"/>
        <end position="103"/>
    </location>
</feature>
<dbReference type="Proteomes" id="UP001497482">
    <property type="component" value="Chromosome 16"/>
</dbReference>
<accession>A0AAV2K2I9</accession>
<dbReference type="EMBL" id="OZ035838">
    <property type="protein sequence ID" value="CAL1583210.1"/>
    <property type="molecule type" value="Genomic_DNA"/>
</dbReference>
<gene>
    <name evidence="2" type="ORF">KC01_LOCUS13707</name>
</gene>
<dbReference type="AlphaFoldDB" id="A0AAV2K2I9"/>
<proteinExistence type="predicted"/>
<feature type="region of interest" description="Disordered" evidence="1">
    <location>
        <begin position="9"/>
        <end position="103"/>
    </location>
</feature>
<name>A0AAV2K2I9_KNICA</name>
<sequence length="103" mass="11394">MLCWLRSVIDGDSDTGHNALLAAGEAGSGTESDASPDLQNQENEPSQDDPEHLEQALQDLKPQKASASSGSGRDHNNHKKRKNKNRHRFDMKVNKKPRADYSN</sequence>
<keyword evidence="3" id="KW-1185">Reference proteome</keyword>
<reference evidence="2 3" key="1">
    <citation type="submission" date="2024-04" db="EMBL/GenBank/DDBJ databases">
        <authorList>
            <person name="Waldvogel A.-M."/>
            <person name="Schoenle A."/>
        </authorList>
    </citation>
    <scope>NUCLEOTIDE SEQUENCE [LARGE SCALE GENOMIC DNA]</scope>
</reference>
<organism evidence="2 3">
    <name type="scientific">Knipowitschia caucasica</name>
    <name type="common">Caucasian dwarf goby</name>
    <name type="synonym">Pomatoschistus caucasicus</name>
    <dbReference type="NCBI Taxonomy" id="637954"/>
    <lineage>
        <taxon>Eukaryota</taxon>
        <taxon>Metazoa</taxon>
        <taxon>Chordata</taxon>
        <taxon>Craniata</taxon>
        <taxon>Vertebrata</taxon>
        <taxon>Euteleostomi</taxon>
        <taxon>Actinopterygii</taxon>
        <taxon>Neopterygii</taxon>
        <taxon>Teleostei</taxon>
        <taxon>Neoteleostei</taxon>
        <taxon>Acanthomorphata</taxon>
        <taxon>Gobiaria</taxon>
        <taxon>Gobiiformes</taxon>
        <taxon>Gobioidei</taxon>
        <taxon>Gobiidae</taxon>
        <taxon>Gobiinae</taxon>
        <taxon>Knipowitschia</taxon>
    </lineage>
</organism>
<protein>
    <submittedName>
        <fullName evidence="2">Uncharacterized protein</fullName>
    </submittedName>
</protein>
<evidence type="ECO:0000313" key="3">
    <source>
        <dbReference type="Proteomes" id="UP001497482"/>
    </source>
</evidence>
<evidence type="ECO:0000313" key="2">
    <source>
        <dbReference type="EMBL" id="CAL1583210.1"/>
    </source>
</evidence>
<feature type="compositionally biased region" description="Polar residues" evidence="1">
    <location>
        <begin position="29"/>
        <end position="44"/>
    </location>
</feature>
<evidence type="ECO:0000256" key="1">
    <source>
        <dbReference type="SAM" id="MobiDB-lite"/>
    </source>
</evidence>